<protein>
    <submittedName>
        <fullName evidence="1">Uncharacterized protein</fullName>
    </submittedName>
</protein>
<gene>
    <name evidence="1" type="ORF">ACJMK2_014020</name>
</gene>
<dbReference type="PANTHER" id="PTHR46601:SF1">
    <property type="entry name" value="ADF-H DOMAIN-CONTAINING PROTEIN"/>
    <property type="match status" value="1"/>
</dbReference>
<accession>A0ABD3V0K4</accession>
<sequence length="339" mass="38472">MDFAENYTCGFAEEIQNKNAVTLHPVVIHTKDKEDEVKVKHKSLVVVSDELSHTSSTVFAIMKHVVKEVKAVLQNVEMVHYMMDSPTSHSIVAHHDSIFPGTKAFWLYFEAGHKKGPCDGVVATAKRSADMAVKRHSAIIQSADDFFQWGKTQENSALKYIFVPKSHCTEAHEELSNLVGKQVKGTIQVHAVIPLGEGSIAVISVSTSDERNQLVQNSEAEQTTGHDKNEHQATELMECNKINTDELYQVNTYVAAIYESRWYVGQVLEYDKDDREYNINFMVAGKYSFKWPAKPDQIWIPSSDVLCSLDEPIKQEKTRNMFKFSGRDLEKVRNLFDRL</sequence>
<dbReference type="AlphaFoldDB" id="A0ABD3V0K4"/>
<comment type="caution">
    <text evidence="1">The sequence shown here is derived from an EMBL/GenBank/DDBJ whole genome shotgun (WGS) entry which is preliminary data.</text>
</comment>
<proteinExistence type="predicted"/>
<dbReference type="PANTHER" id="PTHR46601">
    <property type="entry name" value="ULP_PROTEASE DOMAIN-CONTAINING PROTEIN"/>
    <property type="match status" value="1"/>
</dbReference>
<organism evidence="1 2">
    <name type="scientific">Sinanodonta woodiana</name>
    <name type="common">Chinese pond mussel</name>
    <name type="synonym">Anodonta woodiana</name>
    <dbReference type="NCBI Taxonomy" id="1069815"/>
    <lineage>
        <taxon>Eukaryota</taxon>
        <taxon>Metazoa</taxon>
        <taxon>Spiralia</taxon>
        <taxon>Lophotrochozoa</taxon>
        <taxon>Mollusca</taxon>
        <taxon>Bivalvia</taxon>
        <taxon>Autobranchia</taxon>
        <taxon>Heteroconchia</taxon>
        <taxon>Palaeoheterodonta</taxon>
        <taxon>Unionida</taxon>
        <taxon>Unionoidea</taxon>
        <taxon>Unionidae</taxon>
        <taxon>Unioninae</taxon>
        <taxon>Sinanodonta</taxon>
    </lineage>
</organism>
<dbReference type="Proteomes" id="UP001634394">
    <property type="component" value="Unassembled WGS sequence"/>
</dbReference>
<name>A0ABD3V0K4_SINWO</name>
<reference evidence="1 2" key="1">
    <citation type="submission" date="2024-11" db="EMBL/GenBank/DDBJ databases">
        <title>Chromosome-level genome assembly of the freshwater bivalve Anodonta woodiana.</title>
        <authorList>
            <person name="Chen X."/>
        </authorList>
    </citation>
    <scope>NUCLEOTIDE SEQUENCE [LARGE SCALE GENOMIC DNA]</scope>
    <source>
        <strain evidence="1">MN2024</strain>
        <tissue evidence="1">Gills</tissue>
    </source>
</reference>
<keyword evidence="2" id="KW-1185">Reference proteome</keyword>
<evidence type="ECO:0000313" key="1">
    <source>
        <dbReference type="EMBL" id="KAL3854771.1"/>
    </source>
</evidence>
<evidence type="ECO:0000313" key="2">
    <source>
        <dbReference type="Proteomes" id="UP001634394"/>
    </source>
</evidence>
<dbReference type="EMBL" id="JBJQND010000014">
    <property type="protein sequence ID" value="KAL3854771.1"/>
    <property type="molecule type" value="Genomic_DNA"/>
</dbReference>